<dbReference type="InterPro" id="IPR017932">
    <property type="entry name" value="GATase_2_dom"/>
</dbReference>
<feature type="compositionally biased region" description="Polar residues" evidence="4">
    <location>
        <begin position="390"/>
        <end position="422"/>
    </location>
</feature>
<evidence type="ECO:0000313" key="6">
    <source>
        <dbReference type="Proteomes" id="UP001152795"/>
    </source>
</evidence>
<dbReference type="Pfam" id="PF13537">
    <property type="entry name" value="GATase_7"/>
    <property type="match status" value="1"/>
</dbReference>
<feature type="region of interest" description="Disordered" evidence="4">
    <location>
        <begin position="542"/>
        <end position="565"/>
    </location>
</feature>
<evidence type="ECO:0000256" key="2">
    <source>
        <dbReference type="ARBA" id="ARBA00022888"/>
    </source>
</evidence>
<feature type="compositionally biased region" description="Polar residues" evidence="4">
    <location>
        <begin position="296"/>
        <end position="329"/>
    </location>
</feature>
<accession>A0A7D9IMU7</accession>
<dbReference type="GO" id="GO:0006529">
    <property type="term" value="P:asparagine biosynthetic process"/>
    <property type="evidence" value="ECO:0007669"/>
    <property type="project" value="UniProtKB-KW"/>
</dbReference>
<protein>
    <submittedName>
        <fullName evidence="5">Uncharacterized protein</fullName>
    </submittedName>
</protein>
<feature type="non-terminal residue" evidence="5">
    <location>
        <position position="718"/>
    </location>
</feature>
<evidence type="ECO:0000313" key="5">
    <source>
        <dbReference type="EMBL" id="CAB4013167.1"/>
    </source>
</evidence>
<feature type="compositionally biased region" description="Basic residues" evidence="4">
    <location>
        <begin position="542"/>
        <end position="555"/>
    </location>
</feature>
<dbReference type="SUPFAM" id="SSF56235">
    <property type="entry name" value="N-terminal nucleophile aminohydrolases (Ntn hydrolases)"/>
    <property type="match status" value="1"/>
</dbReference>
<evidence type="ECO:0000256" key="4">
    <source>
        <dbReference type="SAM" id="MobiDB-lite"/>
    </source>
</evidence>
<dbReference type="GO" id="GO:0004066">
    <property type="term" value="F:asparagine synthase (glutamine-hydrolyzing) activity"/>
    <property type="evidence" value="ECO:0007669"/>
    <property type="project" value="InterPro"/>
</dbReference>
<feature type="region of interest" description="Disordered" evidence="4">
    <location>
        <begin position="272"/>
        <end position="329"/>
    </location>
</feature>
<sequence length="718" mass="79908">MCGIFCTICTSTDEAQCRRKDITENIKPFLLRRGPDDFGEKQINCSLSNNEEKTFGEGRHTSSSNDSNFIHLAAVVLHLRGDCIAQQPVEDSFGNILVWNGEIFDGIEVPAYESDTTALLRNLHASSDKDGVEHVLKTMGHIHGPWAFVYYQANRHTLWFGRDYFGRRSLLWHLPSSPSDLFALSSVGTRVAEDSGEQFWKEVPAVGIYSVDIRKVDTYFSNGDGNTIDFQAVLRKYPWQKFSSSEYPVCPVRNQFNRDTLDYIGSSTPPGNCSKIPCHSSHQSETAVSKEDIVNGKQNRTPDNSAVSSRNNSYSLPKDTASNSQVEVPTSAVNDDVISEVVGNTCGRQTAAKCHVNAIKYEDNQVDGHSDHTKEQQDIRSCSTKEHELSSTTFPENLSGTSHSSKLSPNNDDAGNISTQSSLFNRDDKTNLCLDKHVIQDHISPDVVEQFANILMEAVRRRVLNLPRKAKSKSCIATVHGNDSANERDTRLCVGNESRSNVGILFSGGLDSIVLAALADRCVPLAETIDLINVAFEQKSASKHTKQGRKHKQRKNPNDGEACVTNFEVPDRITGRNGVAELKQINPERTWNFVEVNVTLEELQKERSNYISHLVSPQSTVLDDSIGSALWFAARGRGNLTCKQCIENIKEHPISCNNHPSYTCPAKVLLVGMGADEQLGGYARHRSRFNKEGWKGLVDEIEMEVERISERNLGRDDR</sequence>
<dbReference type="OrthoDB" id="10252281at2759"/>
<dbReference type="CDD" id="cd01991">
    <property type="entry name" value="Asn_synthase_B_C"/>
    <property type="match status" value="1"/>
</dbReference>
<dbReference type="AlphaFoldDB" id="A0A7D9IMU7"/>
<dbReference type="InterPro" id="IPR029055">
    <property type="entry name" value="Ntn_hydrolases_N"/>
</dbReference>
<comment type="caution">
    <text evidence="5">The sequence shown here is derived from an EMBL/GenBank/DDBJ whole genome shotgun (WGS) entry which is preliminary data.</text>
</comment>
<dbReference type="InterPro" id="IPR001962">
    <property type="entry name" value="Asn_synthase"/>
</dbReference>
<keyword evidence="1" id="KW-0028">Amino-acid biosynthesis</keyword>
<dbReference type="Gene3D" id="3.60.20.10">
    <property type="entry name" value="Glutamine Phosphoribosylpyrophosphate, subunit 1, domain 1"/>
    <property type="match status" value="1"/>
</dbReference>
<keyword evidence="2" id="KW-0061">Asparagine biosynthesis</keyword>
<dbReference type="PROSITE" id="PS51278">
    <property type="entry name" value="GATASE_TYPE_2"/>
    <property type="match status" value="1"/>
</dbReference>
<organism evidence="5 6">
    <name type="scientific">Paramuricea clavata</name>
    <name type="common">Red gorgonian</name>
    <name type="synonym">Violescent sea-whip</name>
    <dbReference type="NCBI Taxonomy" id="317549"/>
    <lineage>
        <taxon>Eukaryota</taxon>
        <taxon>Metazoa</taxon>
        <taxon>Cnidaria</taxon>
        <taxon>Anthozoa</taxon>
        <taxon>Octocorallia</taxon>
        <taxon>Malacalcyonacea</taxon>
        <taxon>Plexauridae</taxon>
        <taxon>Paramuricea</taxon>
    </lineage>
</organism>
<dbReference type="PANTHER" id="PTHR45937:SF1">
    <property type="entry name" value="ASPARAGINE SYNTHETASE DOMAIN-CONTAINING PROTEIN 1"/>
    <property type="match status" value="1"/>
</dbReference>
<dbReference type="CDD" id="cd03766">
    <property type="entry name" value="Gn_AT_II_novel"/>
    <property type="match status" value="1"/>
</dbReference>
<dbReference type="SUPFAM" id="SSF52402">
    <property type="entry name" value="Adenine nucleotide alpha hydrolases-like"/>
    <property type="match status" value="1"/>
</dbReference>
<keyword evidence="6" id="KW-1185">Reference proteome</keyword>
<evidence type="ECO:0000256" key="3">
    <source>
        <dbReference type="ARBA" id="ARBA00022962"/>
    </source>
</evidence>
<keyword evidence="3" id="KW-0315">Glutamine amidotransferase</keyword>
<dbReference type="EMBL" id="CACRXK020007786">
    <property type="protein sequence ID" value="CAB4013167.1"/>
    <property type="molecule type" value="Genomic_DNA"/>
</dbReference>
<gene>
    <name evidence="5" type="ORF">PACLA_8A044832</name>
</gene>
<reference evidence="5" key="1">
    <citation type="submission" date="2020-04" db="EMBL/GenBank/DDBJ databases">
        <authorList>
            <person name="Alioto T."/>
            <person name="Alioto T."/>
            <person name="Gomez Garrido J."/>
        </authorList>
    </citation>
    <scope>NUCLEOTIDE SEQUENCE</scope>
    <source>
        <strain evidence="5">A484AB</strain>
    </source>
</reference>
<dbReference type="InterPro" id="IPR051857">
    <property type="entry name" value="Asn_synthetase_domain"/>
</dbReference>
<dbReference type="Proteomes" id="UP001152795">
    <property type="component" value="Unassembled WGS sequence"/>
</dbReference>
<dbReference type="InterPro" id="IPR014729">
    <property type="entry name" value="Rossmann-like_a/b/a_fold"/>
</dbReference>
<dbReference type="Gene3D" id="3.40.50.620">
    <property type="entry name" value="HUPs"/>
    <property type="match status" value="1"/>
</dbReference>
<proteinExistence type="predicted"/>
<feature type="region of interest" description="Disordered" evidence="4">
    <location>
        <begin position="365"/>
        <end position="422"/>
    </location>
</feature>
<feature type="compositionally biased region" description="Basic and acidic residues" evidence="4">
    <location>
        <begin position="365"/>
        <end position="389"/>
    </location>
</feature>
<dbReference type="PANTHER" id="PTHR45937">
    <property type="entry name" value="ASPARAGINE SYNTHETASE DOMAIN-CONTAINING PROTEIN 1"/>
    <property type="match status" value="1"/>
</dbReference>
<name>A0A7D9IMU7_PARCT</name>
<evidence type="ECO:0000256" key="1">
    <source>
        <dbReference type="ARBA" id="ARBA00022605"/>
    </source>
</evidence>